<dbReference type="EMBL" id="JADEXS010000265">
    <property type="protein sequence ID" value="MBE9024424.1"/>
    <property type="molecule type" value="Genomic_DNA"/>
</dbReference>
<accession>A0A8J6ZYM2</accession>
<evidence type="ECO:0000256" key="2">
    <source>
        <dbReference type="ARBA" id="ARBA00022729"/>
    </source>
</evidence>
<dbReference type="SUPFAM" id="SSF52540">
    <property type="entry name" value="P-loop containing nucleoside triphosphate hydrolases"/>
    <property type="match status" value="1"/>
</dbReference>
<dbReference type="AlphaFoldDB" id="A0A8J6ZYM2"/>
<feature type="domain" description="Novel STAND NTPase 2" evidence="5">
    <location>
        <begin position="63"/>
        <end position="269"/>
    </location>
</feature>
<keyword evidence="7" id="KW-1185">Reference proteome</keyword>
<evidence type="ECO:0000259" key="4">
    <source>
        <dbReference type="Pfam" id="PF13458"/>
    </source>
</evidence>
<dbReference type="InterPro" id="IPR028081">
    <property type="entry name" value="Leu-bd"/>
</dbReference>
<organism evidence="6 7">
    <name type="scientific">Desmonostoc muscorum LEGE 12446</name>
    <dbReference type="NCBI Taxonomy" id="1828758"/>
    <lineage>
        <taxon>Bacteria</taxon>
        <taxon>Bacillati</taxon>
        <taxon>Cyanobacteriota</taxon>
        <taxon>Cyanophyceae</taxon>
        <taxon>Nostocales</taxon>
        <taxon>Nostocaceae</taxon>
        <taxon>Desmonostoc</taxon>
    </lineage>
</organism>
<dbReference type="PANTHER" id="PTHR30483">
    <property type="entry name" value="LEUCINE-SPECIFIC-BINDING PROTEIN"/>
    <property type="match status" value="1"/>
</dbReference>
<dbReference type="InterPro" id="IPR051010">
    <property type="entry name" value="BCAA_transport"/>
</dbReference>
<dbReference type="PANTHER" id="PTHR30483:SF6">
    <property type="entry name" value="PERIPLASMIC BINDING PROTEIN OF ABC TRANSPORTER FOR NATURAL AMINO ACIDS"/>
    <property type="match status" value="1"/>
</dbReference>
<evidence type="ECO:0000256" key="3">
    <source>
        <dbReference type="PROSITE-ProRule" id="PRU00339"/>
    </source>
</evidence>
<dbReference type="Pfam" id="PF13458">
    <property type="entry name" value="Peripla_BP_6"/>
    <property type="match status" value="1"/>
</dbReference>
<dbReference type="SMART" id="SM00028">
    <property type="entry name" value="TPR"/>
    <property type="match status" value="4"/>
</dbReference>
<name>A0A8J6ZYM2_DESMC</name>
<dbReference type="InterPro" id="IPR049051">
    <property type="entry name" value="nSTAND2"/>
</dbReference>
<dbReference type="InterPro" id="IPR019734">
    <property type="entry name" value="TPR_rpt"/>
</dbReference>
<sequence length="1008" mass="113978">MNNAQRNPYIIGRPIHERSKFFGRESLFHFIEDNLSQGVPVILLHGQRRIGKSSVLKQIPNFVKLDEFVFIEFDLQDKGNLSLSHILYDLAAKIAETINKDGDELILPTKTEFEQELTLFSDDFMPKVYQKIGNKNLVLLLDEFDVVNNDINIGEHGDFFPYLARLINDEKRNLFVIPVIGRYLHDLSNLQRLFKGAPYQEIGLLDNISARRMIANPAERILIYQPEAIQEIIQLSAGHPCFTQVICSTLFQQARKRNIWSIESADVKKVLDKAIEEADSFLQGFWQGLSVEERIIISTVAEAEKIAIEQELRVPQEPLDLLKTNGINQTEQLTQAWERLIDNRYLSGNGRTVTVELIRWWLLKYHLLQNEIQILKTQELQTQENQKIEDIVKNLIEVANFWSEQGKHQLALQHYEQALERDPSNFNIAVSLAKGYLQAKDFEKSLELHKQLLKADSQSYKEGFLDALSEYGHHLIIQGEYALAKEKYNKILEIEPNTRSAIQKILEIENYEKKSIVTTPDTTNSVTKPGEINRRGSTLKTILAVMTVIVMGGVGYGTYRLSSECPPGKQKEFGLLCIEDQSKISNGDRPLFPGIKNSYRDQGIQAFKQEKYEEASNLFGEAVKADRNDPEVLIYYNNARAKQKGNPFTLAVAVPANNDSLAKEILRGVAQAQHEFNENNGLNDRLLEMKIANDAGQPQQATEVAGDLVKDSSILGIIGHYSSESTEAALEEYNKTDIPVISPTSTSTQLLGKKNFFRSLPSDAAGGKKLAEYAFKTLKLRRVVIFSNPKSSYSDSMREEFTKIFENLGGEVVHKPQINLADVSLNMDLEVNKSIYGLKAEAAVLIPDRKHMDIALKIARVNQNVAERFKSQNQNKSAMKLLGGDTLYSNETLRDGTNAVEGLIVVVPWLREVPQAKNFIEKARKLWETGEVSWRTASSYDATQAFIQALSANSARTTVIDKLKNDNFVVNNTNTSGDSLQFNTQGERQTEPILVQIQDGKWVMPPQQ</sequence>
<evidence type="ECO:0000313" key="6">
    <source>
        <dbReference type="EMBL" id="MBE9024424.1"/>
    </source>
</evidence>
<dbReference type="InterPro" id="IPR011990">
    <property type="entry name" value="TPR-like_helical_dom_sf"/>
</dbReference>
<dbReference type="CDD" id="cd06268">
    <property type="entry name" value="PBP1_ABC_transporter_LIVBP-like"/>
    <property type="match status" value="1"/>
</dbReference>
<dbReference type="Pfam" id="PF14559">
    <property type="entry name" value="TPR_19"/>
    <property type="match status" value="1"/>
</dbReference>
<dbReference type="SUPFAM" id="SSF48452">
    <property type="entry name" value="TPR-like"/>
    <property type="match status" value="2"/>
</dbReference>
<dbReference type="SUPFAM" id="SSF53822">
    <property type="entry name" value="Periplasmic binding protein-like I"/>
    <property type="match status" value="1"/>
</dbReference>
<evidence type="ECO:0000256" key="1">
    <source>
        <dbReference type="ARBA" id="ARBA00010062"/>
    </source>
</evidence>
<dbReference type="InterPro" id="IPR027417">
    <property type="entry name" value="P-loop_NTPase"/>
</dbReference>
<dbReference type="PROSITE" id="PS50005">
    <property type="entry name" value="TPR"/>
    <property type="match status" value="3"/>
</dbReference>
<evidence type="ECO:0000313" key="7">
    <source>
        <dbReference type="Proteomes" id="UP000622533"/>
    </source>
</evidence>
<feature type="domain" description="Leucine-binding protein" evidence="4">
    <location>
        <begin position="661"/>
        <end position="967"/>
    </location>
</feature>
<dbReference type="Pfam" id="PF20702">
    <property type="entry name" value="nSTAND2"/>
    <property type="match status" value="1"/>
</dbReference>
<keyword evidence="2" id="KW-0732">Signal</keyword>
<dbReference type="Gene3D" id="1.25.40.10">
    <property type="entry name" value="Tetratricopeptide repeat domain"/>
    <property type="match status" value="1"/>
</dbReference>
<dbReference type="Proteomes" id="UP000622533">
    <property type="component" value="Unassembled WGS sequence"/>
</dbReference>
<comment type="similarity">
    <text evidence="1">Belongs to the leucine-binding protein family.</text>
</comment>
<keyword evidence="3" id="KW-0802">TPR repeat</keyword>
<feature type="repeat" description="TPR" evidence="3">
    <location>
        <begin position="596"/>
        <end position="629"/>
    </location>
</feature>
<evidence type="ECO:0000259" key="5">
    <source>
        <dbReference type="Pfam" id="PF20702"/>
    </source>
</evidence>
<feature type="repeat" description="TPR" evidence="3">
    <location>
        <begin position="392"/>
        <end position="425"/>
    </location>
</feature>
<comment type="caution">
    <text evidence="6">The sequence shown here is derived from an EMBL/GenBank/DDBJ whole genome shotgun (WGS) entry which is preliminary data.</text>
</comment>
<proteinExistence type="inferred from homology"/>
<protein>
    <submittedName>
        <fullName evidence="6">ABC transporter substrate-binding protein</fullName>
    </submittedName>
</protein>
<reference evidence="6" key="1">
    <citation type="submission" date="2020-10" db="EMBL/GenBank/DDBJ databases">
        <authorList>
            <person name="Castelo-Branco R."/>
            <person name="Eusebio N."/>
            <person name="Adriana R."/>
            <person name="Vieira A."/>
            <person name="Brugerolle De Fraissinette N."/>
            <person name="Rezende De Castro R."/>
            <person name="Schneider M.P."/>
            <person name="Vasconcelos V."/>
            <person name="Leao P.N."/>
        </authorList>
    </citation>
    <scope>NUCLEOTIDE SEQUENCE</scope>
    <source>
        <strain evidence="6">LEGE 12446</strain>
    </source>
</reference>
<dbReference type="RefSeq" id="WP_193918805.1">
    <property type="nucleotide sequence ID" value="NZ_JADEXS020000001.1"/>
</dbReference>
<dbReference type="InterPro" id="IPR028082">
    <property type="entry name" value="Peripla_BP_I"/>
</dbReference>
<gene>
    <name evidence="6" type="ORF">IQ276_18940</name>
</gene>
<dbReference type="Gene3D" id="3.40.50.2300">
    <property type="match status" value="2"/>
</dbReference>
<dbReference type="Gene3D" id="3.40.50.300">
    <property type="entry name" value="P-loop containing nucleotide triphosphate hydrolases"/>
    <property type="match status" value="1"/>
</dbReference>
<feature type="repeat" description="TPR" evidence="3">
    <location>
        <begin position="465"/>
        <end position="498"/>
    </location>
</feature>